<dbReference type="RefSeq" id="WP_220639526.1">
    <property type="nucleotide sequence ID" value="NZ_CP080429.1"/>
</dbReference>
<dbReference type="InterPro" id="IPR058512">
    <property type="entry name" value="DUF8199"/>
</dbReference>
<dbReference type="NCBIfam" id="NF047658">
    <property type="entry name" value="HYC_CC_PP"/>
    <property type="match status" value="1"/>
</dbReference>
<organism evidence="1 2">
    <name type="scientific">Flavobacterium litorale</name>
    <dbReference type="NCBI Taxonomy" id="2856519"/>
    <lineage>
        <taxon>Bacteria</taxon>
        <taxon>Pseudomonadati</taxon>
        <taxon>Bacteroidota</taxon>
        <taxon>Flavobacteriia</taxon>
        <taxon>Flavobacteriales</taxon>
        <taxon>Flavobacteriaceae</taxon>
        <taxon>Flavobacterium</taxon>
    </lineage>
</organism>
<dbReference type="Pfam" id="PF26622">
    <property type="entry name" value="DUF8199"/>
    <property type="match status" value="1"/>
</dbReference>
<accession>A0ABX8V934</accession>
<dbReference type="InterPro" id="IPR058060">
    <property type="entry name" value="HYC_CC_PP"/>
</dbReference>
<name>A0ABX8V934_9FLAO</name>
<evidence type="ECO:0000313" key="2">
    <source>
        <dbReference type="Proteomes" id="UP000825381"/>
    </source>
</evidence>
<dbReference type="EMBL" id="CP080429">
    <property type="protein sequence ID" value="QYJ67179.1"/>
    <property type="molecule type" value="Genomic_DNA"/>
</dbReference>
<protein>
    <submittedName>
        <fullName evidence="1">Uncharacterized protein</fullName>
    </submittedName>
</protein>
<reference evidence="1 2" key="1">
    <citation type="submission" date="2021-07" db="EMBL/GenBank/DDBJ databases">
        <title>Flavobacterium WSW3-B6 sp.nov, isolated from seaweed.</title>
        <authorList>
            <person name="Muhammad N."/>
            <person name="Ho H."/>
            <person name="Lee Y.-J."/>
            <person name="Nguyen T."/>
            <person name="Ho J."/>
            <person name="Kim S.-G."/>
        </authorList>
    </citation>
    <scope>NUCLEOTIDE SEQUENCE [LARGE SCALE GENOMIC DNA]</scope>
    <source>
        <strain evidence="1 2">WSW3-B6</strain>
    </source>
</reference>
<keyword evidence="2" id="KW-1185">Reference proteome</keyword>
<evidence type="ECO:0000313" key="1">
    <source>
        <dbReference type="EMBL" id="QYJ67179.1"/>
    </source>
</evidence>
<dbReference type="Proteomes" id="UP000825381">
    <property type="component" value="Chromosome"/>
</dbReference>
<gene>
    <name evidence="1" type="ORF">K1I41_06270</name>
</gene>
<proteinExistence type="predicted"/>
<sequence>MQIKKYISLILSFLILVANMGLMLNVHYCKGQISEVTFAYEAQGPCNEHHKVNSCCGIVAQENHKSCCKNDVVELDDTTEDIILVKSLQLDLASFCPINEWKSVAFYGNTPCVNKQATVYYCAPNAPPLFKLYCSYMLYA</sequence>